<reference evidence="2" key="2">
    <citation type="submission" date="2020-09" db="EMBL/GenBank/DDBJ databases">
        <authorList>
            <person name="Sun Q."/>
            <person name="Zhou Y."/>
        </authorList>
    </citation>
    <scope>NUCLEOTIDE SEQUENCE</scope>
    <source>
        <strain evidence="2">CGMCC 1.15179</strain>
    </source>
</reference>
<dbReference type="AlphaFoldDB" id="A0A8J2VJH2"/>
<organism evidence="2 3">
    <name type="scientific">Marinithermofilum abyssi</name>
    <dbReference type="NCBI Taxonomy" id="1571185"/>
    <lineage>
        <taxon>Bacteria</taxon>
        <taxon>Bacillati</taxon>
        <taxon>Bacillota</taxon>
        <taxon>Bacilli</taxon>
        <taxon>Bacillales</taxon>
        <taxon>Thermoactinomycetaceae</taxon>
        <taxon>Marinithermofilum</taxon>
    </lineage>
</organism>
<keyword evidence="1" id="KW-1133">Transmembrane helix</keyword>
<feature type="transmembrane region" description="Helical" evidence="1">
    <location>
        <begin position="7"/>
        <end position="34"/>
    </location>
</feature>
<gene>
    <name evidence="2" type="ORF">GCM10011571_26880</name>
</gene>
<reference evidence="2" key="1">
    <citation type="journal article" date="2014" name="Int. J. Syst. Evol. Microbiol.">
        <title>Complete genome sequence of Corynebacterium casei LMG S-19264T (=DSM 44701T), isolated from a smear-ripened cheese.</title>
        <authorList>
            <consortium name="US DOE Joint Genome Institute (JGI-PGF)"/>
            <person name="Walter F."/>
            <person name="Albersmeier A."/>
            <person name="Kalinowski J."/>
            <person name="Ruckert C."/>
        </authorList>
    </citation>
    <scope>NUCLEOTIDE SEQUENCE</scope>
    <source>
        <strain evidence="2">CGMCC 1.15179</strain>
    </source>
</reference>
<name>A0A8J2VJH2_9BACL</name>
<dbReference type="PANTHER" id="PTHR37304:SF1">
    <property type="entry name" value="MEMBRANE PROTEIN"/>
    <property type="match status" value="1"/>
</dbReference>
<sequence length="63" mass="6565">MKLLQQIAWILVVVGALNLGLIGFFGFSLVGAVFGAGSNIVYALVGLSGLYALSELPGILRRS</sequence>
<feature type="transmembrane region" description="Helical" evidence="1">
    <location>
        <begin position="40"/>
        <end position="60"/>
    </location>
</feature>
<proteinExistence type="predicted"/>
<evidence type="ECO:0000313" key="3">
    <source>
        <dbReference type="Proteomes" id="UP000625210"/>
    </source>
</evidence>
<accession>A0A8J2VJH2</accession>
<dbReference type="InterPro" id="IPR007211">
    <property type="entry name" value="DUF378"/>
</dbReference>
<dbReference type="Pfam" id="PF04070">
    <property type="entry name" value="DUF378"/>
    <property type="match status" value="1"/>
</dbReference>
<protein>
    <submittedName>
        <fullName evidence="2">DUF378 domain-containing protein</fullName>
    </submittedName>
</protein>
<comment type="caution">
    <text evidence="2">The sequence shown here is derived from an EMBL/GenBank/DDBJ whole genome shotgun (WGS) entry which is preliminary data.</text>
</comment>
<dbReference type="EMBL" id="BMHQ01000009">
    <property type="protein sequence ID" value="GGE23386.1"/>
    <property type="molecule type" value="Genomic_DNA"/>
</dbReference>
<keyword evidence="1" id="KW-0472">Membrane</keyword>
<dbReference type="RefSeq" id="WP_188648399.1">
    <property type="nucleotide sequence ID" value="NZ_BMHQ01000009.1"/>
</dbReference>
<dbReference type="PANTHER" id="PTHR37304">
    <property type="entry name" value="MEMBRANE PROTEIN-RELATED"/>
    <property type="match status" value="1"/>
</dbReference>
<dbReference type="Proteomes" id="UP000625210">
    <property type="component" value="Unassembled WGS sequence"/>
</dbReference>
<evidence type="ECO:0000256" key="1">
    <source>
        <dbReference type="SAM" id="Phobius"/>
    </source>
</evidence>
<keyword evidence="3" id="KW-1185">Reference proteome</keyword>
<keyword evidence="1" id="KW-0812">Transmembrane</keyword>
<evidence type="ECO:0000313" key="2">
    <source>
        <dbReference type="EMBL" id="GGE23386.1"/>
    </source>
</evidence>